<dbReference type="InterPro" id="IPR051089">
    <property type="entry name" value="prtT"/>
</dbReference>
<dbReference type="CDD" id="cd00067">
    <property type="entry name" value="GAL4"/>
    <property type="match status" value="1"/>
</dbReference>
<dbReference type="PANTHER" id="PTHR31845">
    <property type="entry name" value="FINGER DOMAIN PROTEIN, PUTATIVE-RELATED"/>
    <property type="match status" value="1"/>
</dbReference>
<evidence type="ECO:0000256" key="2">
    <source>
        <dbReference type="ARBA" id="ARBA00023015"/>
    </source>
</evidence>
<keyword evidence="4" id="KW-0804">Transcription</keyword>
<dbReference type="CDD" id="cd12148">
    <property type="entry name" value="fungal_TF_MHR"/>
    <property type="match status" value="1"/>
</dbReference>
<feature type="domain" description="Zn(2)-C6 fungal-type" evidence="6">
    <location>
        <begin position="11"/>
        <end position="41"/>
    </location>
</feature>
<evidence type="ECO:0000256" key="3">
    <source>
        <dbReference type="ARBA" id="ARBA00023125"/>
    </source>
</evidence>
<evidence type="ECO:0000256" key="1">
    <source>
        <dbReference type="ARBA" id="ARBA00004123"/>
    </source>
</evidence>
<organism evidence="7 8">
    <name type="scientific">Penicillium salamii</name>
    <dbReference type="NCBI Taxonomy" id="1612424"/>
    <lineage>
        <taxon>Eukaryota</taxon>
        <taxon>Fungi</taxon>
        <taxon>Dikarya</taxon>
        <taxon>Ascomycota</taxon>
        <taxon>Pezizomycotina</taxon>
        <taxon>Eurotiomycetes</taxon>
        <taxon>Eurotiomycetidae</taxon>
        <taxon>Eurotiales</taxon>
        <taxon>Aspergillaceae</taxon>
        <taxon>Penicillium</taxon>
    </lineage>
</organism>
<proteinExistence type="predicted"/>
<evidence type="ECO:0000313" key="7">
    <source>
        <dbReference type="EMBL" id="CAG8346703.1"/>
    </source>
</evidence>
<evidence type="ECO:0000313" key="8">
    <source>
        <dbReference type="Proteomes" id="UP001152592"/>
    </source>
</evidence>
<dbReference type="InterPro" id="IPR036864">
    <property type="entry name" value="Zn2-C6_fun-type_DNA-bd_sf"/>
</dbReference>
<dbReference type="Proteomes" id="UP001152592">
    <property type="component" value="Unassembled WGS sequence"/>
</dbReference>
<keyword evidence="5" id="KW-0539">Nucleus</keyword>
<dbReference type="PROSITE" id="PS00463">
    <property type="entry name" value="ZN2_CY6_FUNGAL_1"/>
    <property type="match status" value="1"/>
</dbReference>
<reference evidence="7" key="1">
    <citation type="submission" date="2021-07" db="EMBL/GenBank/DDBJ databases">
        <authorList>
            <person name="Branca A.L. A."/>
        </authorList>
    </citation>
    <scope>NUCLEOTIDE SEQUENCE</scope>
</reference>
<dbReference type="InterPro" id="IPR001138">
    <property type="entry name" value="Zn2Cys6_DnaBD"/>
</dbReference>
<keyword evidence="2" id="KW-0805">Transcription regulation</keyword>
<gene>
    <name evidence="7" type="ORF">PSALAMII_LOCUS2935</name>
</gene>
<dbReference type="SUPFAM" id="SSF57701">
    <property type="entry name" value="Zn2/Cys6 DNA-binding domain"/>
    <property type="match status" value="1"/>
</dbReference>
<dbReference type="GO" id="GO:0008270">
    <property type="term" value="F:zinc ion binding"/>
    <property type="evidence" value="ECO:0007669"/>
    <property type="project" value="InterPro"/>
</dbReference>
<dbReference type="GO" id="GO:0005634">
    <property type="term" value="C:nucleus"/>
    <property type="evidence" value="ECO:0007669"/>
    <property type="project" value="UniProtKB-SubCell"/>
</dbReference>
<name>A0A9W4IUZ0_9EURO</name>
<dbReference type="AlphaFoldDB" id="A0A9W4IUZ0"/>
<dbReference type="EMBL" id="CAJVPD010000122">
    <property type="protein sequence ID" value="CAG8346703.1"/>
    <property type="molecule type" value="Genomic_DNA"/>
</dbReference>
<dbReference type="GO" id="GO:0000981">
    <property type="term" value="F:DNA-binding transcription factor activity, RNA polymerase II-specific"/>
    <property type="evidence" value="ECO:0007669"/>
    <property type="project" value="InterPro"/>
</dbReference>
<dbReference type="PANTHER" id="PTHR31845:SF37">
    <property type="entry name" value="TRANSCRIPTION FACTOR DOMAIN-CONTAINING PROTEIN"/>
    <property type="match status" value="1"/>
</dbReference>
<evidence type="ECO:0000259" key="6">
    <source>
        <dbReference type="PROSITE" id="PS00463"/>
    </source>
</evidence>
<comment type="subcellular location">
    <subcellularLocation>
        <location evidence="1">Nucleus</location>
    </subcellularLocation>
</comment>
<keyword evidence="3" id="KW-0238">DNA-binding</keyword>
<sequence length="626" mass="70623">MAPPTVEHVKTCENCARGKIRCIRAPDSSVCDRCRRLDKECYFRPARARYNPTKKGTRVEALEAKVDELLARVGNQQHTTPQPEVSCVAPVEKRGQSNTDKPQDVIDRGVVSYGDAVKMLDSFRQTLMPCFPFVIIAPETTLDQLRAEKPFLLLAIIKVSMHRDIAAQQILEETFQSAVADRMIFSHAPSMDVLQGLLVALAWLHHQIQHMRFSSYLHLAWSVVGDLRLDRVSETQSFYSRMDMSKVSSDHRSTKQSKNERRRALIGCYMLSSCRSTMFQKDRMMTRLSYVEKQAFELLENAETASDRCLIHLVKLQQIFERIDDAVVTTTNPARQIDMNGFQSEINEYKTTLPATFSDNSLLQFNLHTLQLFLCQACLFDKHETAYIATSSLVRSHADSGLPPHLRSGQHPPDLSDLQVELLSLGLTESKKFFDYFFKYSPESYGVISHTQWLQTGFNLVLGCKLAVTGAKYAPRNQHVGALCSALNMPQILRGASQRLQWLSKDKVDADGKRQSKHFYEVWVEHILEWFEQKYHLAQPEDTVTAPSGMPEGGLGSSVFGNPPPLQDTPLMSEGPGATQGAHIDVTASWPDFLWDISTEDILGGYMGFLDMPYSTLPSGYDMPLP</sequence>
<dbReference type="OrthoDB" id="2250022at2759"/>
<evidence type="ECO:0000256" key="5">
    <source>
        <dbReference type="ARBA" id="ARBA00023242"/>
    </source>
</evidence>
<protein>
    <recommendedName>
        <fullName evidence="6">Zn(2)-C6 fungal-type domain-containing protein</fullName>
    </recommendedName>
</protein>
<comment type="caution">
    <text evidence="7">The sequence shown here is derived from an EMBL/GenBank/DDBJ whole genome shotgun (WGS) entry which is preliminary data.</text>
</comment>
<dbReference type="Gene3D" id="4.10.240.10">
    <property type="entry name" value="Zn(2)-C6 fungal-type DNA-binding domain"/>
    <property type="match status" value="1"/>
</dbReference>
<evidence type="ECO:0000256" key="4">
    <source>
        <dbReference type="ARBA" id="ARBA00023163"/>
    </source>
</evidence>
<accession>A0A9W4IUZ0</accession>
<dbReference type="GO" id="GO:0000976">
    <property type="term" value="F:transcription cis-regulatory region binding"/>
    <property type="evidence" value="ECO:0007669"/>
    <property type="project" value="TreeGrafter"/>
</dbReference>